<gene>
    <name evidence="6" type="ORF">SAMN05421680_12214</name>
    <name evidence="5" type="ORF">Xmau_03477</name>
</gene>
<dbReference type="RefSeq" id="WP_092513158.1">
    <property type="nucleotide sequence ID" value="NZ_CAWNQB010000008.1"/>
</dbReference>
<reference evidence="6" key="1">
    <citation type="submission" date="2016-10" db="EMBL/GenBank/DDBJ databases">
        <authorList>
            <person name="de Groot N.N."/>
        </authorList>
    </citation>
    <scope>NUCLEOTIDE SEQUENCE [LARGE SCALE GENOMIC DNA]</scope>
    <source>
        <strain evidence="6">DSM 17908</strain>
    </source>
</reference>
<name>A0A1I3VPL1_9GAMM</name>
<evidence type="ECO:0000313" key="8">
    <source>
        <dbReference type="Proteomes" id="UP000224607"/>
    </source>
</evidence>
<dbReference type="EMBL" id="FORG01000022">
    <property type="protein sequence ID" value="SFJ97344.1"/>
    <property type="molecule type" value="Genomic_DNA"/>
</dbReference>
<dbReference type="STRING" id="351675.SAMN05421680_12214"/>
<evidence type="ECO:0000313" key="7">
    <source>
        <dbReference type="Proteomes" id="UP000198919"/>
    </source>
</evidence>
<proteinExistence type="predicted"/>
<dbReference type="GO" id="GO:0046718">
    <property type="term" value="P:symbiont entry into host cell"/>
    <property type="evidence" value="ECO:0007669"/>
    <property type="project" value="InterPro"/>
</dbReference>
<reference evidence="5 8" key="3">
    <citation type="journal article" date="2017" name="Nat. Microbiol.">
        <title>Natural product diversity associated with the nematode symbionts Photorhabdus and Xenorhabdus.</title>
        <authorList>
            <person name="Tobias N.J."/>
            <person name="Wolff H."/>
            <person name="Djahanschiri B."/>
            <person name="Grundmann F."/>
            <person name="Kronenwerth M."/>
            <person name="Shi Y.M."/>
            <person name="Simonyi S."/>
            <person name="Grun P."/>
            <person name="Shapiro-Ilan D."/>
            <person name="Pidot S.J."/>
            <person name="Stinear T.P."/>
            <person name="Ebersberger I."/>
            <person name="Bode H.B."/>
        </authorList>
    </citation>
    <scope>NUCLEOTIDE SEQUENCE [LARGE SCALE GENOMIC DNA]</scope>
    <source>
        <strain evidence="5 8">DSM 17908</strain>
    </source>
</reference>
<keyword evidence="8" id="KW-1185">Reference proteome</keyword>
<keyword evidence="2" id="KW-0945">Host-virus interaction</keyword>
<feature type="domain" description="Phage tail collar" evidence="4">
    <location>
        <begin position="110"/>
        <end position="157"/>
    </location>
</feature>
<feature type="region of interest" description="Disordered" evidence="3">
    <location>
        <begin position="63"/>
        <end position="86"/>
    </location>
</feature>
<dbReference type="Pfam" id="PF07484">
    <property type="entry name" value="Collar"/>
    <property type="match status" value="1"/>
</dbReference>
<dbReference type="InterPro" id="IPR037053">
    <property type="entry name" value="Phage_tail_collar_dom_sf"/>
</dbReference>
<dbReference type="Proteomes" id="UP000198919">
    <property type="component" value="Unassembled WGS sequence"/>
</dbReference>
<dbReference type="InterPro" id="IPR051934">
    <property type="entry name" value="Phage_Tail_Fiber_Structural"/>
</dbReference>
<dbReference type="GO" id="GO:0019062">
    <property type="term" value="P:virion attachment to host cell"/>
    <property type="evidence" value="ECO:0007669"/>
    <property type="project" value="InterPro"/>
</dbReference>
<dbReference type="AlphaFoldDB" id="A0A1I3VPL1"/>
<dbReference type="Gene3D" id="3.90.1340.10">
    <property type="entry name" value="Phage tail collar domain"/>
    <property type="match status" value="1"/>
</dbReference>
<organism evidence="6 7">
    <name type="scientific">Xenorhabdus mauleonii</name>
    <dbReference type="NCBI Taxonomy" id="351675"/>
    <lineage>
        <taxon>Bacteria</taxon>
        <taxon>Pseudomonadati</taxon>
        <taxon>Pseudomonadota</taxon>
        <taxon>Gammaproteobacteria</taxon>
        <taxon>Enterobacterales</taxon>
        <taxon>Morganellaceae</taxon>
        <taxon>Xenorhabdus</taxon>
    </lineage>
</organism>
<evidence type="ECO:0000313" key="5">
    <source>
        <dbReference type="EMBL" id="PHM38418.1"/>
    </source>
</evidence>
<protein>
    <submittedName>
        <fullName evidence="6">Phage Tail Collar Domain</fullName>
    </submittedName>
    <submittedName>
        <fullName evidence="5">Tail protein</fullName>
    </submittedName>
</protein>
<dbReference type="Proteomes" id="UP000224607">
    <property type="component" value="Unassembled WGS sequence"/>
</dbReference>
<comment type="subcellular location">
    <subcellularLocation>
        <location evidence="1">Virion</location>
    </subcellularLocation>
</comment>
<dbReference type="PANTHER" id="PTHR35191">
    <property type="entry name" value="PROPHAGE SIDE TAIL FIBER PROTEIN HOMOLOG STFQ-RELATED"/>
    <property type="match status" value="1"/>
</dbReference>
<evidence type="ECO:0000259" key="4">
    <source>
        <dbReference type="Pfam" id="PF07484"/>
    </source>
</evidence>
<dbReference type="InterPro" id="IPR005068">
    <property type="entry name" value="Phage_lambda_Stf-r2"/>
</dbReference>
<dbReference type="SUPFAM" id="SSF88874">
    <property type="entry name" value="Receptor-binding domain of short tail fibre protein gp12"/>
    <property type="match status" value="1"/>
</dbReference>
<dbReference type="InterPro" id="IPR011083">
    <property type="entry name" value="Phage_tail_collar_dom"/>
</dbReference>
<dbReference type="PANTHER" id="PTHR35191:SF1">
    <property type="entry name" value="PROPHAGE SIDE TAIL FIBER PROTEIN HOMOLOG STFQ-RELATED"/>
    <property type="match status" value="1"/>
</dbReference>
<evidence type="ECO:0000256" key="3">
    <source>
        <dbReference type="SAM" id="MobiDB-lite"/>
    </source>
</evidence>
<dbReference type="EMBL" id="NITY01000016">
    <property type="protein sequence ID" value="PHM38418.1"/>
    <property type="molecule type" value="Genomic_DNA"/>
</dbReference>
<accession>A0A1I3VPL1</accession>
<reference evidence="7" key="2">
    <citation type="submission" date="2016-10" db="EMBL/GenBank/DDBJ databases">
        <authorList>
            <person name="Varghese N."/>
            <person name="Submissions S."/>
        </authorList>
    </citation>
    <scope>NUCLEOTIDE SEQUENCE [LARGE SCALE GENOMIC DNA]</scope>
    <source>
        <strain evidence="7">DSM 17908</strain>
    </source>
</reference>
<sequence length="279" mass="30414">MSIQNSNSSVTVPTMDDVRKAIKEAIEEHAASRNHPYATLENQGLVTLSNDVDSDSEMTVATSKAVKTANDNADTRLSKGQNGADIPNKEEFVKNLGLEPIMEGLALPVGVPVPWPTEAPPEGWLICNGDSFDTERYPKLALAYPKGVLPDLRGEFIRGLDNGRGIDPHRTLLSKQQATMLPSVYTYKAKAGYKYKDPTTGREYAGILVSPPMSAYETEGTEGEQGFDFRPRDFDEPVNAQTGDSYLAVPLDPGGGGAYLTTFRVRPRNIAFNYIVRAA</sequence>
<evidence type="ECO:0000313" key="6">
    <source>
        <dbReference type="EMBL" id="SFJ97344.1"/>
    </source>
</evidence>
<dbReference type="Pfam" id="PF03406">
    <property type="entry name" value="Phage_fiber_2"/>
    <property type="match status" value="1"/>
</dbReference>
<evidence type="ECO:0000256" key="2">
    <source>
        <dbReference type="ARBA" id="ARBA00022581"/>
    </source>
</evidence>
<evidence type="ECO:0000256" key="1">
    <source>
        <dbReference type="ARBA" id="ARBA00004328"/>
    </source>
</evidence>